<dbReference type="EMBL" id="FMHV01000002">
    <property type="protein sequence ID" value="SCL32271.1"/>
    <property type="molecule type" value="Genomic_DNA"/>
</dbReference>
<keyword evidence="2" id="KW-0808">Transferase</keyword>
<dbReference type="Proteomes" id="UP000199413">
    <property type="component" value="Unassembled WGS sequence"/>
</dbReference>
<dbReference type="Pfam" id="PF01636">
    <property type="entry name" value="APH"/>
    <property type="match status" value="1"/>
</dbReference>
<evidence type="ECO:0000259" key="1">
    <source>
        <dbReference type="Pfam" id="PF01636"/>
    </source>
</evidence>
<protein>
    <submittedName>
        <fullName evidence="2">Phosphotransferase enzyme family protein</fullName>
    </submittedName>
</protein>
<keyword evidence="3" id="KW-1185">Reference proteome</keyword>
<dbReference type="AlphaFoldDB" id="A0A1C6SRU9"/>
<dbReference type="InterPro" id="IPR011009">
    <property type="entry name" value="Kinase-like_dom_sf"/>
</dbReference>
<dbReference type="Gene3D" id="3.90.1200.10">
    <property type="match status" value="1"/>
</dbReference>
<dbReference type="SUPFAM" id="SSF56112">
    <property type="entry name" value="Protein kinase-like (PK-like)"/>
    <property type="match status" value="1"/>
</dbReference>
<evidence type="ECO:0000313" key="3">
    <source>
        <dbReference type="Proteomes" id="UP000199413"/>
    </source>
</evidence>
<dbReference type="GO" id="GO:0016740">
    <property type="term" value="F:transferase activity"/>
    <property type="evidence" value="ECO:0007669"/>
    <property type="project" value="UniProtKB-KW"/>
</dbReference>
<proteinExistence type="predicted"/>
<organism evidence="2 3">
    <name type="scientific">Micromonospora rhizosphaerae</name>
    <dbReference type="NCBI Taxonomy" id="568872"/>
    <lineage>
        <taxon>Bacteria</taxon>
        <taxon>Bacillati</taxon>
        <taxon>Actinomycetota</taxon>
        <taxon>Actinomycetes</taxon>
        <taxon>Micromonosporales</taxon>
        <taxon>Micromonosporaceae</taxon>
        <taxon>Micromonospora</taxon>
    </lineage>
</organism>
<evidence type="ECO:0000313" key="2">
    <source>
        <dbReference type="EMBL" id="SCL32271.1"/>
    </source>
</evidence>
<dbReference type="STRING" id="568872.GA0070624_4433"/>
<dbReference type="RefSeq" id="WP_176731818.1">
    <property type="nucleotide sequence ID" value="NZ_FMHV01000002.1"/>
</dbReference>
<gene>
    <name evidence="2" type="ORF">GA0070624_4433</name>
</gene>
<name>A0A1C6SRU9_9ACTN</name>
<feature type="domain" description="Aminoglycoside phosphotransferase" evidence="1">
    <location>
        <begin position="104"/>
        <end position="278"/>
    </location>
</feature>
<dbReference type="InterPro" id="IPR002575">
    <property type="entry name" value="Aminoglycoside_PTrfase"/>
</dbReference>
<accession>A0A1C6SRU9</accession>
<reference evidence="3" key="1">
    <citation type="submission" date="2016-06" db="EMBL/GenBank/DDBJ databases">
        <authorList>
            <person name="Varghese N."/>
        </authorList>
    </citation>
    <scope>NUCLEOTIDE SEQUENCE [LARGE SCALE GENOMIC DNA]</scope>
    <source>
        <strain evidence="3">DSM 45431</strain>
    </source>
</reference>
<sequence>MTATEGLANLGLIERDPVHLAQTVQDMLSEFLRRPVVVEELSRSVAPMANRAPAEVLTATLRGGEEHRLFLKSIGNEEGDHPDKQPRDREPLLYRSLFAGRAVPVPTRVGGGWNEAIGRHDLYLEHIDDWDLRYQEVEYWYLAAARLGHLHRAFAQAREELLASEYLLRFDAAHFQAWAYRALEAVRRQSTDLARRYERVVRAFGRGGELLAAQPPTLVHNDLSGKNVLVDRSVRPARICFIDWEMAGIGCGLLDLAHLKYGFGPAEQARLCAAYYEAVRGSDLLPSQAELTAVLAACEIHETNVRLWLSPRWSLPEGRLAEWVDDTEAAIERIF</sequence>